<dbReference type="Pfam" id="PF07811">
    <property type="entry name" value="TadE"/>
    <property type="match status" value="1"/>
</dbReference>
<evidence type="ECO:0000259" key="1">
    <source>
        <dbReference type="Pfam" id="PF07811"/>
    </source>
</evidence>
<proteinExistence type="predicted"/>
<dbReference type="RefSeq" id="WP_159794215.1">
    <property type="nucleotide sequence ID" value="NZ_WTYM01000036.1"/>
</dbReference>
<dbReference type="AlphaFoldDB" id="A0A6I4SZD5"/>
<dbReference type="EMBL" id="WTYM01000036">
    <property type="protein sequence ID" value="MXO59632.1"/>
    <property type="molecule type" value="Genomic_DNA"/>
</dbReference>
<reference evidence="2 3" key="1">
    <citation type="submission" date="2019-12" db="EMBL/GenBank/DDBJ databases">
        <title>Genomic-based taxomic classification of the family Erythrobacteraceae.</title>
        <authorList>
            <person name="Xu L."/>
        </authorList>
    </citation>
    <scope>NUCLEOTIDE SEQUENCE [LARGE SCALE GENOMIC DNA]</scope>
    <source>
        <strain evidence="2 3">MCCC 1K01500</strain>
    </source>
</reference>
<evidence type="ECO:0000313" key="3">
    <source>
        <dbReference type="Proteomes" id="UP000433652"/>
    </source>
</evidence>
<name>A0A6I4SZD5_9SPHN</name>
<comment type="caution">
    <text evidence="2">The sequence shown here is derived from an EMBL/GenBank/DDBJ whole genome shotgun (WGS) entry which is preliminary data.</text>
</comment>
<gene>
    <name evidence="2" type="ORF">GRI89_08770</name>
</gene>
<accession>A0A6I4SZD5</accession>
<dbReference type="Proteomes" id="UP000433652">
    <property type="component" value="Unassembled WGS sequence"/>
</dbReference>
<organism evidence="2 3">
    <name type="scientific">Croceibacterium salegens</name>
    <dbReference type="NCBI Taxonomy" id="1737568"/>
    <lineage>
        <taxon>Bacteria</taxon>
        <taxon>Pseudomonadati</taxon>
        <taxon>Pseudomonadota</taxon>
        <taxon>Alphaproteobacteria</taxon>
        <taxon>Sphingomonadales</taxon>
        <taxon>Erythrobacteraceae</taxon>
        <taxon>Croceibacterium</taxon>
    </lineage>
</organism>
<feature type="domain" description="TadE-like" evidence="1">
    <location>
        <begin position="16"/>
        <end position="56"/>
    </location>
</feature>
<protein>
    <submittedName>
        <fullName evidence="2">Pilus assembly protein</fullName>
    </submittedName>
</protein>
<dbReference type="OrthoDB" id="7409794at2"/>
<sequence>MIALRRLFRLDDDNRGTMAIETALIAPLLATMSLGVFEVSNLVSREQQLQSAASEAGGIILAAAGGSGITSSELETIIETSLNLNSNQLTIIDKYRCGTSSTLSSTVPTCTGQQIYSYVEMTLTDTYTPVWTRFGVGQPVNFNVVRTVQVS</sequence>
<keyword evidence="3" id="KW-1185">Reference proteome</keyword>
<evidence type="ECO:0000313" key="2">
    <source>
        <dbReference type="EMBL" id="MXO59632.1"/>
    </source>
</evidence>
<dbReference type="InterPro" id="IPR012495">
    <property type="entry name" value="TadE-like_dom"/>
</dbReference>